<evidence type="ECO:0000259" key="2">
    <source>
        <dbReference type="Pfam" id="PF01936"/>
    </source>
</evidence>
<feature type="region of interest" description="Disordered" evidence="1">
    <location>
        <begin position="442"/>
        <end position="498"/>
    </location>
</feature>
<feature type="domain" description="NYN" evidence="2">
    <location>
        <begin position="11"/>
        <end position="152"/>
    </location>
</feature>
<feature type="region of interest" description="Disordered" evidence="1">
    <location>
        <begin position="270"/>
        <end position="340"/>
    </location>
</feature>
<protein>
    <submittedName>
        <fullName evidence="3">TIGR00288 family protein</fullName>
    </submittedName>
</protein>
<sequence length="581" mass="63248">MEPLNGLSHSKIALLIDFDNVLLGIDDPGFDVELVVNALRERGTIVMGRCYGDWYRHNRHRRKLMEQGLELVETPAFGPVIKNSADIRIALDGLEIGMTQHHIDTFCLVSGDSDFLPLIKKLQYLGKQVLVICGNRFTSDMLRRNCNEFISYENLLAQSVGATEDATTLEGAFALLHRAMEALRERGAEIRSSTVKQMMLQLNPTFSERNFGCPQFRGFLDKAVAQGLIKLGGRDRISGEFSVLLPEEDDDKIPAENRLEIKNPEVKPEIKNPVVGELNGREAKPAREPRAPRAPRESRLKNAREISDAPTIAPSGSDLFAPATPSETDDHSTTSSSLISRGLRRGKLRFSGKSGKPERIDAPFEEIFGVEPETTSAAALETETEFVPESATLLQNASQNDAQPIEIAPQIEASNDLNQLAEQVAQVAAQISVGTQDAPEIPVAPAMEAALEAQAESDKKPARRRRSRSKSAGGEKGVMQTVPVTKEVAAQNESDANAIGLTFPGKAFEIETSAPPEAVEELASQPVISTPVEDETATEATSEVPATEAATSETEAPKKPARRRRSPRKKADAAPENPPAE</sequence>
<name>A0A2S8SSF1_9BACT</name>
<feature type="compositionally biased region" description="Basic residues" evidence="1">
    <location>
        <begin position="559"/>
        <end position="568"/>
    </location>
</feature>
<dbReference type="CDD" id="cd10146">
    <property type="entry name" value="LabA_like_C"/>
    <property type="match status" value="1"/>
</dbReference>
<dbReference type="InterPro" id="IPR021139">
    <property type="entry name" value="NYN"/>
</dbReference>
<dbReference type="InParanoid" id="A0A2S8SSF1"/>
<accession>A0A2S8SSF1</accession>
<dbReference type="AlphaFoldDB" id="A0A2S8SSF1"/>
<dbReference type="OrthoDB" id="9783963at2"/>
<gene>
    <name evidence="3" type="ORF">B1R32_10956</name>
</gene>
<feature type="compositionally biased region" description="Basic and acidic residues" evidence="1">
    <location>
        <begin position="279"/>
        <end position="307"/>
    </location>
</feature>
<dbReference type="Proteomes" id="UP000237684">
    <property type="component" value="Unassembled WGS sequence"/>
</dbReference>
<evidence type="ECO:0000313" key="4">
    <source>
        <dbReference type="Proteomes" id="UP000237684"/>
    </source>
</evidence>
<feature type="region of interest" description="Disordered" evidence="1">
    <location>
        <begin position="511"/>
        <end position="581"/>
    </location>
</feature>
<dbReference type="PANTHER" id="PTHR35811:SF1">
    <property type="entry name" value="HTH OST-TYPE DOMAIN-CONTAINING PROTEIN"/>
    <property type="match status" value="1"/>
</dbReference>
<organism evidence="3 4">
    <name type="scientific">Abditibacterium utsteinense</name>
    <dbReference type="NCBI Taxonomy" id="1960156"/>
    <lineage>
        <taxon>Bacteria</taxon>
        <taxon>Pseudomonadati</taxon>
        <taxon>Abditibacteriota</taxon>
        <taxon>Abditibacteriia</taxon>
        <taxon>Abditibacteriales</taxon>
        <taxon>Abditibacteriaceae</taxon>
        <taxon>Abditibacterium</taxon>
    </lineage>
</organism>
<evidence type="ECO:0000313" key="3">
    <source>
        <dbReference type="EMBL" id="PQV63717.1"/>
    </source>
</evidence>
<dbReference type="CDD" id="cd11297">
    <property type="entry name" value="PIN_LabA-like_N_1"/>
    <property type="match status" value="1"/>
</dbReference>
<reference evidence="3 4" key="1">
    <citation type="journal article" date="2018" name="Syst. Appl. Microbiol.">
        <title>Abditibacterium utsteinense sp. nov., the first cultivated member of candidate phylum FBP, isolated from ice-free Antarctic soil samples.</title>
        <authorList>
            <person name="Tahon G."/>
            <person name="Tytgat B."/>
            <person name="Lebbe L."/>
            <person name="Carlier A."/>
            <person name="Willems A."/>
        </authorList>
    </citation>
    <scope>NUCLEOTIDE SEQUENCE [LARGE SCALE GENOMIC DNA]</scope>
    <source>
        <strain evidence="3 4">LMG 29911</strain>
    </source>
</reference>
<feature type="compositionally biased region" description="Low complexity" evidence="1">
    <location>
        <begin position="444"/>
        <end position="454"/>
    </location>
</feature>
<comment type="caution">
    <text evidence="3">The sequence shown here is derived from an EMBL/GenBank/DDBJ whole genome shotgun (WGS) entry which is preliminary data.</text>
</comment>
<dbReference type="EMBL" id="NIGF01000009">
    <property type="protein sequence ID" value="PQV63717.1"/>
    <property type="molecule type" value="Genomic_DNA"/>
</dbReference>
<evidence type="ECO:0000256" key="1">
    <source>
        <dbReference type="SAM" id="MobiDB-lite"/>
    </source>
</evidence>
<feature type="compositionally biased region" description="Low complexity" evidence="1">
    <location>
        <begin position="538"/>
        <end position="554"/>
    </location>
</feature>
<proteinExistence type="predicted"/>
<dbReference type="Gene3D" id="3.40.50.1010">
    <property type="entry name" value="5'-nuclease"/>
    <property type="match status" value="1"/>
</dbReference>
<dbReference type="Pfam" id="PF01936">
    <property type="entry name" value="NYN"/>
    <property type="match status" value="1"/>
</dbReference>
<dbReference type="RefSeq" id="WP_105483878.1">
    <property type="nucleotide sequence ID" value="NZ_NIGF01000009.1"/>
</dbReference>
<keyword evidence="4" id="KW-1185">Reference proteome</keyword>
<dbReference type="PANTHER" id="PTHR35811">
    <property type="entry name" value="SLR1870 PROTEIN"/>
    <property type="match status" value="1"/>
</dbReference>
<dbReference type="GO" id="GO:0004540">
    <property type="term" value="F:RNA nuclease activity"/>
    <property type="evidence" value="ECO:0007669"/>
    <property type="project" value="InterPro"/>
</dbReference>